<reference evidence="1" key="1">
    <citation type="journal article" date="2014" name="Front. Microbiol.">
        <title>High frequency of phylogenetically diverse reductive dehalogenase-homologous genes in deep subseafloor sedimentary metagenomes.</title>
        <authorList>
            <person name="Kawai M."/>
            <person name="Futagami T."/>
            <person name="Toyoda A."/>
            <person name="Takaki Y."/>
            <person name="Nishi S."/>
            <person name="Hori S."/>
            <person name="Arai W."/>
            <person name="Tsubouchi T."/>
            <person name="Morono Y."/>
            <person name="Uchiyama I."/>
            <person name="Ito T."/>
            <person name="Fujiyama A."/>
            <person name="Inagaki F."/>
            <person name="Takami H."/>
        </authorList>
    </citation>
    <scope>NUCLEOTIDE SEQUENCE</scope>
    <source>
        <strain evidence="1">Expedition CK06-06</strain>
    </source>
</reference>
<evidence type="ECO:0000313" key="1">
    <source>
        <dbReference type="EMBL" id="GAI67685.1"/>
    </source>
</evidence>
<comment type="caution">
    <text evidence="1">The sequence shown here is derived from an EMBL/GenBank/DDBJ whole genome shotgun (WGS) entry which is preliminary data.</text>
</comment>
<sequence>MPEPDYWLNTAWELLLREVRDWLDDLFHFRYTQAAQHWWNIQLYISSIAFLLVEKIEAAATKVTSAIETWATGIIGDVEEGATTIVGRIENLWHSVGAVWATFGANLLTMGLTVEDWVERAFDITWEYVTDAWKGVVSEVDAFYTWMVDWGNAVATWYNEHAAEVWEWIRDKSGEVWDWFSEGAAIALDWITEHSAEVWEWIRDRSGEVWNWIRDHASDFSDWLTGTGTPMETLYDKVSTWLEDLYDISRDQLATFLDDPKKYILDYVKEWYAGIPDEPPPDWLDSLKKFLADPIGTLLAEFEKWHTLVADWIIAWLEENFPSVEEVLAAIPPPDLGLPTVEGWLKGLREPETDEEKAYVALLDTKLQQILDDTIGDHPLTGAEFSSLFFNAPEVPTI</sequence>
<organism evidence="1">
    <name type="scientific">marine sediment metagenome</name>
    <dbReference type="NCBI Taxonomy" id="412755"/>
    <lineage>
        <taxon>unclassified sequences</taxon>
        <taxon>metagenomes</taxon>
        <taxon>ecological metagenomes</taxon>
    </lineage>
</organism>
<proteinExistence type="predicted"/>
<protein>
    <submittedName>
        <fullName evidence="1">Uncharacterized protein</fullName>
    </submittedName>
</protein>
<dbReference type="EMBL" id="BARW01000008">
    <property type="protein sequence ID" value="GAI67685.1"/>
    <property type="molecule type" value="Genomic_DNA"/>
</dbReference>
<name>X1RWX1_9ZZZZ</name>
<gene>
    <name evidence="1" type="ORF">S12H4_00129</name>
</gene>
<dbReference type="AlphaFoldDB" id="X1RWX1"/>
<accession>X1RWX1</accession>